<sequence length="113" mass="11872">MTTVSVSALTDEALVLKALKGISKTLSGSTAAATTIARKRAVFYNVLDYAVSPGKLLTANPLVGGEVEDAESQRGGLAETRDQPPAKQGPYWRPSRRPRLASPPSSASCTTQL</sequence>
<reference evidence="2 3" key="1">
    <citation type="submission" date="2019-10" db="EMBL/GenBank/DDBJ databases">
        <title>Nonomuraea sp. nov., isolated from Phyllanthus amarus.</title>
        <authorList>
            <person name="Klykleung N."/>
            <person name="Tanasupawat S."/>
        </authorList>
    </citation>
    <scope>NUCLEOTIDE SEQUENCE [LARGE SCALE GENOMIC DNA]</scope>
    <source>
        <strain evidence="2 3">PA1-10</strain>
    </source>
</reference>
<evidence type="ECO:0000313" key="3">
    <source>
        <dbReference type="Proteomes" id="UP000312512"/>
    </source>
</evidence>
<organism evidence="2 3">
    <name type="scientific">Nonomuraea phyllanthi</name>
    <dbReference type="NCBI Taxonomy" id="2219224"/>
    <lineage>
        <taxon>Bacteria</taxon>
        <taxon>Bacillati</taxon>
        <taxon>Actinomycetota</taxon>
        <taxon>Actinomycetes</taxon>
        <taxon>Streptosporangiales</taxon>
        <taxon>Streptosporangiaceae</taxon>
        <taxon>Nonomuraea</taxon>
    </lineage>
</organism>
<evidence type="ECO:0000256" key="1">
    <source>
        <dbReference type="SAM" id="MobiDB-lite"/>
    </source>
</evidence>
<feature type="compositionally biased region" description="Low complexity" evidence="1">
    <location>
        <begin position="100"/>
        <end position="113"/>
    </location>
</feature>
<dbReference type="AlphaFoldDB" id="A0A5C4VXJ6"/>
<proteinExistence type="predicted"/>
<keyword evidence="3" id="KW-1185">Reference proteome</keyword>
<gene>
    <name evidence="2" type="ORF">FH608_034360</name>
</gene>
<dbReference type="EMBL" id="VDLX02000015">
    <property type="protein sequence ID" value="KAB8190603.1"/>
    <property type="molecule type" value="Genomic_DNA"/>
</dbReference>
<name>A0A5C4VXJ6_9ACTN</name>
<dbReference type="RefSeq" id="WP_139634537.1">
    <property type="nucleotide sequence ID" value="NZ_CP045572.1"/>
</dbReference>
<protein>
    <submittedName>
        <fullName evidence="2">Uncharacterized protein</fullName>
    </submittedName>
</protein>
<comment type="caution">
    <text evidence="2">The sequence shown here is derived from an EMBL/GenBank/DDBJ whole genome shotgun (WGS) entry which is preliminary data.</text>
</comment>
<evidence type="ECO:0000313" key="2">
    <source>
        <dbReference type="EMBL" id="KAB8190603.1"/>
    </source>
</evidence>
<dbReference type="Proteomes" id="UP000312512">
    <property type="component" value="Unassembled WGS sequence"/>
</dbReference>
<accession>A0A5C4VXJ6</accession>
<feature type="region of interest" description="Disordered" evidence="1">
    <location>
        <begin position="67"/>
        <end position="113"/>
    </location>
</feature>
<accession>A0A5P9YGU5</accession>